<keyword evidence="2" id="KW-1185">Reference proteome</keyword>
<accession>A0AAD7NSA3</accession>
<evidence type="ECO:0000313" key="1">
    <source>
        <dbReference type="EMBL" id="KAJ7772853.1"/>
    </source>
</evidence>
<comment type="caution">
    <text evidence="1">The sequence shown here is derived from an EMBL/GenBank/DDBJ whole genome shotgun (WGS) entry which is preliminary data.</text>
</comment>
<reference evidence="1" key="1">
    <citation type="submission" date="2023-03" db="EMBL/GenBank/DDBJ databases">
        <title>Massive genome expansion in bonnet fungi (Mycena s.s.) driven by repeated elements and novel gene families across ecological guilds.</title>
        <authorList>
            <consortium name="Lawrence Berkeley National Laboratory"/>
            <person name="Harder C.B."/>
            <person name="Miyauchi S."/>
            <person name="Viragh M."/>
            <person name="Kuo A."/>
            <person name="Thoen E."/>
            <person name="Andreopoulos B."/>
            <person name="Lu D."/>
            <person name="Skrede I."/>
            <person name="Drula E."/>
            <person name="Henrissat B."/>
            <person name="Morin E."/>
            <person name="Kohler A."/>
            <person name="Barry K."/>
            <person name="LaButti K."/>
            <person name="Morin E."/>
            <person name="Salamov A."/>
            <person name="Lipzen A."/>
            <person name="Mereny Z."/>
            <person name="Hegedus B."/>
            <person name="Baldrian P."/>
            <person name="Stursova M."/>
            <person name="Weitz H."/>
            <person name="Taylor A."/>
            <person name="Grigoriev I.V."/>
            <person name="Nagy L.G."/>
            <person name="Martin F."/>
            <person name="Kauserud H."/>
        </authorList>
    </citation>
    <scope>NUCLEOTIDE SEQUENCE</scope>
    <source>
        <strain evidence="1">CBHHK188m</strain>
    </source>
</reference>
<name>A0AAD7NSA3_9AGAR</name>
<evidence type="ECO:0000313" key="2">
    <source>
        <dbReference type="Proteomes" id="UP001215280"/>
    </source>
</evidence>
<organism evidence="1 2">
    <name type="scientific">Mycena maculata</name>
    <dbReference type="NCBI Taxonomy" id="230809"/>
    <lineage>
        <taxon>Eukaryota</taxon>
        <taxon>Fungi</taxon>
        <taxon>Dikarya</taxon>
        <taxon>Basidiomycota</taxon>
        <taxon>Agaricomycotina</taxon>
        <taxon>Agaricomycetes</taxon>
        <taxon>Agaricomycetidae</taxon>
        <taxon>Agaricales</taxon>
        <taxon>Marasmiineae</taxon>
        <taxon>Mycenaceae</taxon>
        <taxon>Mycena</taxon>
    </lineage>
</organism>
<gene>
    <name evidence="1" type="ORF">DFH07DRAFT_991114</name>
</gene>
<dbReference type="EMBL" id="JARJLG010000018">
    <property type="protein sequence ID" value="KAJ7772853.1"/>
    <property type="molecule type" value="Genomic_DNA"/>
</dbReference>
<protein>
    <submittedName>
        <fullName evidence="1">Uncharacterized protein</fullName>
    </submittedName>
</protein>
<dbReference type="AlphaFoldDB" id="A0AAD7NSA3"/>
<proteinExistence type="predicted"/>
<sequence length="384" mass="42061">MNVFQNLASKPSVASARATVSVPPELWALVAKLYALVRSRTDPTLPSGLSVRLARKGPPGCYPPLKEISIHCPVSCTHFDFLRIPDLEKLSTIKWRSDYETWYPSCDALDGELASLLASSSRLRSLNLKLCMSGASRQSTTPPSWAAYTALLTALSRAGITRTRRGHRAPSALPSPTSSASVSADGFTPIFLAQPLLTHLVLRAPAHTRRERETLDKPTLPALFPGRGAAQGARGRRQRRLVLAARAPSLSPLSVRFIEQCETLDQHTLPGCSPSVPPTLARLTVRAVVGCLSAPLHPPMLPAASPNLARLPRRRVPESRLRWITPCPSLGHLCLRLYEDVSEHPEAPAEKVSPRRRTRRTSRSENWRGWCACCAGTANREVVR</sequence>
<dbReference type="Proteomes" id="UP001215280">
    <property type="component" value="Unassembled WGS sequence"/>
</dbReference>